<comment type="subcellular location">
    <subcellularLocation>
        <location evidence="1">Membrane</location>
        <topology evidence="1">Multi-pass membrane protein</topology>
    </subcellularLocation>
</comment>
<keyword evidence="5" id="KW-0375">Hydrogen ion transport</keyword>
<evidence type="ECO:0000259" key="16">
    <source>
        <dbReference type="PROSITE" id="PS51745"/>
    </source>
</evidence>
<feature type="domain" description="CBS" evidence="15">
    <location>
        <begin position="380"/>
        <end position="439"/>
    </location>
</feature>
<keyword evidence="11" id="KW-0129">CBS domain</keyword>
<evidence type="ECO:0000256" key="6">
    <source>
        <dbReference type="ARBA" id="ARBA00022989"/>
    </source>
</evidence>
<accession>A0A397BUX3</accession>
<dbReference type="SMART" id="SM00666">
    <property type="entry name" value="PB1"/>
    <property type="match status" value="1"/>
</dbReference>
<evidence type="ECO:0000256" key="9">
    <source>
        <dbReference type="PIRSR" id="PIRSR630564-1"/>
    </source>
</evidence>
<evidence type="ECO:0000256" key="1">
    <source>
        <dbReference type="ARBA" id="ARBA00004141"/>
    </source>
</evidence>
<dbReference type="Proteomes" id="UP000266239">
    <property type="component" value="Unassembled WGS sequence"/>
</dbReference>
<gene>
    <name evidence="17" type="ORF">DYB25_005792</name>
</gene>
<dbReference type="Pfam" id="PF06602">
    <property type="entry name" value="Myotub-related"/>
    <property type="match status" value="2"/>
</dbReference>
<protein>
    <recommendedName>
        <fullName evidence="19">Chloride channel protein</fullName>
    </recommendedName>
</protein>
<keyword evidence="6 13" id="KW-1133">Transmembrane helix</keyword>
<comment type="similarity">
    <text evidence="2">Belongs to the V-ATPase proteolipid subunit family.</text>
</comment>
<reference evidence="17 18" key="1">
    <citation type="submission" date="2018-08" db="EMBL/GenBank/DDBJ databases">
        <title>Aphanomyces genome sequencing and annotation.</title>
        <authorList>
            <person name="Minardi D."/>
            <person name="Oidtmann B."/>
            <person name="Van Der Giezen M."/>
            <person name="Studholme D.J."/>
        </authorList>
    </citation>
    <scope>NUCLEOTIDE SEQUENCE [LARGE SCALE GENOMIC DNA]</scope>
    <source>
        <strain evidence="17 18">Yx</strain>
    </source>
</reference>
<dbReference type="Pfam" id="PF00564">
    <property type="entry name" value="PB1"/>
    <property type="match status" value="1"/>
</dbReference>
<dbReference type="InterPro" id="IPR046342">
    <property type="entry name" value="CBS_dom_sf"/>
</dbReference>
<dbReference type="PANTHER" id="PTHR10807:SF128">
    <property type="entry name" value="PHOSPHATIDYLINOSITOL-3,5-BISPHOSPHATE 3-PHOSPHATASE"/>
    <property type="match status" value="1"/>
</dbReference>
<feature type="domain" description="CBS" evidence="15">
    <location>
        <begin position="149"/>
        <end position="209"/>
    </location>
</feature>
<feature type="non-terminal residue" evidence="17">
    <location>
        <position position="1"/>
    </location>
</feature>
<feature type="domain" description="CBS" evidence="15">
    <location>
        <begin position="5"/>
        <end position="64"/>
    </location>
</feature>
<dbReference type="VEuPathDB" id="FungiDB:H257_10371"/>
<evidence type="ECO:0000259" key="14">
    <source>
        <dbReference type="PROSITE" id="PS51339"/>
    </source>
</evidence>
<evidence type="ECO:0000256" key="7">
    <source>
        <dbReference type="ARBA" id="ARBA00023065"/>
    </source>
</evidence>
<dbReference type="Gene3D" id="3.10.580.10">
    <property type="entry name" value="CBS-domain"/>
    <property type="match status" value="4"/>
</dbReference>
<evidence type="ECO:0000256" key="12">
    <source>
        <dbReference type="SAM" id="MobiDB-lite"/>
    </source>
</evidence>
<keyword evidence="7" id="KW-0406">Ion transport</keyword>
<dbReference type="InterPro" id="IPR002379">
    <property type="entry name" value="ATPase_proteolipid_c-like_dom"/>
</dbReference>
<feature type="transmembrane region" description="Helical" evidence="13">
    <location>
        <begin position="943"/>
        <end position="963"/>
    </location>
</feature>
<dbReference type="SUPFAM" id="SSF81333">
    <property type="entry name" value="F1F0 ATP synthase subunit C"/>
    <property type="match status" value="1"/>
</dbReference>
<dbReference type="CDD" id="cd18175">
    <property type="entry name" value="ATP-synt_Vo_c_ATP6C_rpt1"/>
    <property type="match status" value="1"/>
</dbReference>
<dbReference type="Gene3D" id="3.10.20.90">
    <property type="entry name" value="Phosphatidylinositol 3-kinase Catalytic Subunit, Chain A, domain 1"/>
    <property type="match status" value="1"/>
</dbReference>
<feature type="transmembrane region" description="Helical" evidence="13">
    <location>
        <begin position="866"/>
        <end position="886"/>
    </location>
</feature>
<name>A0A397BUX3_APHAT</name>
<evidence type="ECO:0000259" key="15">
    <source>
        <dbReference type="PROSITE" id="PS51371"/>
    </source>
</evidence>
<keyword evidence="4 13" id="KW-0812">Transmembrane</keyword>
<sequence length="1536" mass="167077">PVSKLLPTPATTVLATISVREAAIAMKSEKADSALVVSREGGLLGILTDTDVTRRVVALGNDPEYITVEEAMTANPKFVQETDSAMDAMFTMLEGKFRHLPVVDADHRVVGMLKIQKCLYDAIRRLDTSGVHNKQGGLMSPSLQSIIDMDDVAKGPPLVSPADSVLHVARQMAYTRKAALVVTGATKQLVGILTPKDVLLRVVGGGLDIAKTTVADVMTKNPESVDPSMTVLDALHVMHENNFLNLPVVQGSRIVGLVDVLSLSYGSFAKGTDEEWRTFWDMTLSAEDAPVVAGPVAQPAAVTTQRQLTVEALRPTKVILLPDHITVADAATRLRRARVEACIVVDANGSLVGILTPTDVTRRVLAQDINPVDCLVSSVMTKSPTCVRSTDLATDALNLMLQGQFKHLPVLDASGGRVMGLLDISKCLQDAIAVLERSQAKADAFASELKRGLGHQDSAAKWIEAMRRPTVAMAVEKSMPPPIVGIETPVREAAKMMGSSRTAAIVMDGHVVIGMVTPKDLLKKLIARSLSAETTRVGDVMTSHPITMPPTASILEGLQVMKETRELFVPIVDPVSKRVVGMADVLCLTFGQFGGTSTDASEWKTFWQSAMAMQEELGDDVDVDDTCSVGTIEDFERTEGRLHHHHNDISVNAISMYSELGDSVSVISHSTSAVSVAGTFLFKVKDSQGHVHRIRCRTESLKVLQDEVRAKMNLAGDADILLKYEDDEGDLAVVSSESSLMEAVHMASESKWKSLTLVVDVGDESGDDRRRRLSKIDEAASSERSPGKKPSPAKRLGGLIDPAAAAAPDNTIVLAGVGALVVLVGVITMMPNAVVVDLGAAYGTAKSGVGIASMGVMRPELVMRNIVPVIMAGVLGIYGLIVAVIIQGSIDVPNGKETVYGSYTGFAHLSAGLCCGLSGLAAGMAIGVVGDAGVRAVGQQEKLFVGLILILIFAEALGLYGLIKESPRFVDVALCNIAEIVLQDTRSSSAIVHTVGFTLGMTAPPEKDADDTSNTMEVACKNFEIFRFHVRVTSASMTLHTRLVERLESTHQPAPIAFAKEPLTRSEDEDKHRHPWSDLEVAESARMGLTAPSRRHNPTSGGFRVTRVNHTFRLCATYPMLLIVPQHISDSDLKSIAHFRARGRVPAITYRHEATDALVARCAQPLVGLRRRRCASDELYVKFLQQHAVGGLYIIDCRHQGTRWLEHVRSVLVAATTCVDKLVEEKASLLVHCSDGWDRTAQLTALVKVCCDPYFRTVDGFALLVQQEWVSFGHRFDSRCGMKAGHRSGAKKHGYWDDEQSSPVFVQFIDAVWQMTQLAPCSFEFNDAYLIALVDEVYARRTGTFLFDCDEQRMKARTYARCPSVWSDLNLPDMANPFYIVPDDADAKSPRVLRFRWHTSTLSIWPGLYLRSLESREAVCTQSVQQTQQALQTQLQTTQHLLNTQVELNAQLQAYVSNLESKTQALNVAFQGQVFSESGVVVHESDMDDASEEEAVLLSVTQTQKKVDMFVAAAILHPFEVLPTYFDEAETRRVVQ</sequence>
<evidence type="ECO:0000256" key="8">
    <source>
        <dbReference type="ARBA" id="ARBA00023136"/>
    </source>
</evidence>
<feature type="transmembrane region" description="Helical" evidence="13">
    <location>
        <begin position="906"/>
        <end position="931"/>
    </location>
</feature>
<dbReference type="CDD" id="cd17782">
    <property type="entry name" value="CBS_pair_MUG70_2"/>
    <property type="match status" value="1"/>
</dbReference>
<feature type="domain" description="CBS" evidence="15">
    <location>
        <begin position="72"/>
        <end position="128"/>
    </location>
</feature>
<dbReference type="PROSITE" id="PS51745">
    <property type="entry name" value="PB1"/>
    <property type="match status" value="1"/>
</dbReference>
<feature type="domain" description="CBS" evidence="15">
    <location>
        <begin position="541"/>
        <end position="598"/>
    </location>
</feature>
<keyword evidence="8 13" id="KW-0472">Membrane</keyword>
<dbReference type="InterPro" id="IPR000644">
    <property type="entry name" value="CBS_dom"/>
</dbReference>
<dbReference type="SUPFAM" id="SSF54631">
    <property type="entry name" value="CBS-domain pair"/>
    <property type="match status" value="4"/>
</dbReference>
<dbReference type="Pfam" id="PF00137">
    <property type="entry name" value="ATP-synt_C"/>
    <property type="match status" value="2"/>
</dbReference>
<dbReference type="PROSITE" id="PS00383">
    <property type="entry name" value="TYR_PHOSPHATASE_1"/>
    <property type="match status" value="1"/>
</dbReference>
<feature type="domain" description="CBS" evidence="15">
    <location>
        <begin position="475"/>
        <end position="533"/>
    </location>
</feature>
<dbReference type="InterPro" id="IPR035921">
    <property type="entry name" value="F/V-ATP_Csub_sf"/>
</dbReference>
<comment type="caution">
    <text evidence="17">The sequence shown here is derived from an EMBL/GenBank/DDBJ whole genome shotgun (WGS) entry which is preliminary data.</text>
</comment>
<dbReference type="InterPro" id="IPR053793">
    <property type="entry name" value="PB1-like"/>
</dbReference>
<dbReference type="PANTHER" id="PTHR10807">
    <property type="entry name" value="MYOTUBULARIN-RELATED"/>
    <property type="match status" value="1"/>
</dbReference>
<dbReference type="VEuPathDB" id="FungiDB:H257_10373"/>
<dbReference type="SMART" id="SM00116">
    <property type="entry name" value="CBS"/>
    <property type="match status" value="8"/>
</dbReference>
<evidence type="ECO:0000256" key="13">
    <source>
        <dbReference type="SAM" id="Phobius"/>
    </source>
</evidence>
<evidence type="ECO:0000256" key="2">
    <source>
        <dbReference type="ARBA" id="ARBA00007296"/>
    </source>
</evidence>
<dbReference type="PROSITE" id="PS51371">
    <property type="entry name" value="CBS"/>
    <property type="match status" value="8"/>
</dbReference>
<evidence type="ECO:0000313" key="18">
    <source>
        <dbReference type="Proteomes" id="UP000266239"/>
    </source>
</evidence>
<dbReference type="PROSITE" id="PS51339">
    <property type="entry name" value="PPASE_MYOTUBULARIN"/>
    <property type="match status" value="1"/>
</dbReference>
<evidence type="ECO:0000256" key="5">
    <source>
        <dbReference type="ARBA" id="ARBA00022781"/>
    </source>
</evidence>
<organism evidence="17 18">
    <name type="scientific">Aphanomyces astaci</name>
    <name type="common">Crayfish plague agent</name>
    <dbReference type="NCBI Taxonomy" id="112090"/>
    <lineage>
        <taxon>Eukaryota</taxon>
        <taxon>Sar</taxon>
        <taxon>Stramenopiles</taxon>
        <taxon>Oomycota</taxon>
        <taxon>Saprolegniomycetes</taxon>
        <taxon>Saprolegniales</taxon>
        <taxon>Verrucalvaceae</taxon>
        <taxon>Aphanomyces</taxon>
    </lineage>
</organism>
<dbReference type="GO" id="GO:0033179">
    <property type="term" value="C:proton-transporting V-type ATPase, V0 domain"/>
    <property type="evidence" value="ECO:0007669"/>
    <property type="project" value="InterPro"/>
</dbReference>
<dbReference type="InterPro" id="IPR030564">
    <property type="entry name" value="Myotubularin"/>
</dbReference>
<dbReference type="InterPro" id="IPR016130">
    <property type="entry name" value="Tyr_Pase_AS"/>
</dbReference>
<dbReference type="InterPro" id="IPR010569">
    <property type="entry name" value="Myotubularin-like_Pase_dom"/>
</dbReference>
<feature type="region of interest" description="Disordered" evidence="12">
    <location>
        <begin position="775"/>
        <end position="794"/>
    </location>
</feature>
<feature type="transmembrane region" description="Helical" evidence="13">
    <location>
        <begin position="812"/>
        <end position="845"/>
    </location>
</feature>
<dbReference type="NCBIfam" id="TIGR01100">
    <property type="entry name" value="V_ATP_synt_C"/>
    <property type="match status" value="1"/>
</dbReference>
<dbReference type="CDD" id="cd14507">
    <property type="entry name" value="PTP-MTM-like"/>
    <property type="match status" value="1"/>
</dbReference>
<feature type="domain" description="Myotubularin phosphatase" evidence="14">
    <location>
        <begin position="1074"/>
        <end position="1409"/>
    </location>
</feature>
<dbReference type="FunFam" id="1.20.120.610:FF:000001">
    <property type="entry name" value="V-type proton ATPase proteolipid subunit"/>
    <property type="match status" value="1"/>
</dbReference>
<dbReference type="PRINTS" id="PR00122">
    <property type="entry name" value="VACATPASE"/>
</dbReference>
<dbReference type="InterPro" id="IPR000245">
    <property type="entry name" value="ATPase_proteolipid_csu"/>
</dbReference>
<dbReference type="EMBL" id="QUTA01003634">
    <property type="protein sequence ID" value="RHY22793.1"/>
    <property type="molecule type" value="Genomic_DNA"/>
</dbReference>
<feature type="domain" description="CBS" evidence="15">
    <location>
        <begin position="218"/>
        <end position="274"/>
    </location>
</feature>
<dbReference type="GO" id="GO:0046961">
    <property type="term" value="F:proton-transporting ATPase activity, rotational mechanism"/>
    <property type="evidence" value="ECO:0007669"/>
    <property type="project" value="InterPro"/>
</dbReference>
<feature type="domain" description="CBS" evidence="15">
    <location>
        <begin position="313"/>
        <end position="372"/>
    </location>
</feature>
<proteinExistence type="inferred from homology"/>
<dbReference type="CDD" id="cd18176">
    <property type="entry name" value="ATP-synt_Vo_c_ATP6C_rpt2"/>
    <property type="match status" value="1"/>
</dbReference>
<dbReference type="InterPro" id="IPR029021">
    <property type="entry name" value="Prot-tyrosine_phosphatase-like"/>
</dbReference>
<dbReference type="Pfam" id="PF00571">
    <property type="entry name" value="CBS"/>
    <property type="match status" value="8"/>
</dbReference>
<evidence type="ECO:0000256" key="3">
    <source>
        <dbReference type="ARBA" id="ARBA00022448"/>
    </source>
</evidence>
<evidence type="ECO:0008006" key="19">
    <source>
        <dbReference type="Google" id="ProtNLM"/>
    </source>
</evidence>
<keyword evidence="3" id="KW-0813">Transport</keyword>
<dbReference type="InterPro" id="IPR000270">
    <property type="entry name" value="PB1_dom"/>
</dbReference>
<feature type="domain" description="PB1" evidence="16">
    <location>
        <begin position="677"/>
        <end position="762"/>
    </location>
</feature>
<evidence type="ECO:0000256" key="4">
    <source>
        <dbReference type="ARBA" id="ARBA00022692"/>
    </source>
</evidence>
<dbReference type="InterPro" id="IPR011555">
    <property type="entry name" value="ATPase_proteolipid_su_C_euk"/>
</dbReference>
<dbReference type="Gene3D" id="1.20.120.610">
    <property type="entry name" value="lithium bound rotor ring of v- atpase"/>
    <property type="match status" value="1"/>
</dbReference>
<dbReference type="GO" id="GO:0005737">
    <property type="term" value="C:cytoplasm"/>
    <property type="evidence" value="ECO:0007669"/>
    <property type="project" value="TreeGrafter"/>
</dbReference>
<dbReference type="SUPFAM" id="SSF52799">
    <property type="entry name" value="(Phosphotyrosine protein) phosphatases II"/>
    <property type="match status" value="1"/>
</dbReference>
<feature type="active site" description="Phosphocysteine intermediate" evidence="9">
    <location>
        <position position="1233"/>
    </location>
</feature>
<evidence type="ECO:0000256" key="10">
    <source>
        <dbReference type="PIRSR" id="PIRSR630564-2"/>
    </source>
</evidence>
<evidence type="ECO:0000313" key="17">
    <source>
        <dbReference type="EMBL" id="RHY22793.1"/>
    </source>
</evidence>
<evidence type="ECO:0000256" key="11">
    <source>
        <dbReference type="PROSITE-ProRule" id="PRU00703"/>
    </source>
</evidence>
<dbReference type="SUPFAM" id="SSF54277">
    <property type="entry name" value="CAD &amp; PB1 domains"/>
    <property type="match status" value="1"/>
</dbReference>
<feature type="binding site" evidence="10">
    <location>
        <begin position="1233"/>
        <end position="1239"/>
    </location>
    <ligand>
        <name>substrate</name>
    </ligand>
</feature>
<dbReference type="VEuPathDB" id="FungiDB:H257_10372"/>